<protein>
    <submittedName>
        <fullName evidence="1">Uncharacterized protein</fullName>
    </submittedName>
</protein>
<dbReference type="EMBL" id="JXTC01000004">
    <property type="protein sequence ID" value="POO02406.1"/>
    <property type="molecule type" value="Genomic_DNA"/>
</dbReference>
<organism evidence="1 2">
    <name type="scientific">Trema orientale</name>
    <name type="common">Charcoal tree</name>
    <name type="synonym">Celtis orientalis</name>
    <dbReference type="NCBI Taxonomy" id="63057"/>
    <lineage>
        <taxon>Eukaryota</taxon>
        <taxon>Viridiplantae</taxon>
        <taxon>Streptophyta</taxon>
        <taxon>Embryophyta</taxon>
        <taxon>Tracheophyta</taxon>
        <taxon>Spermatophyta</taxon>
        <taxon>Magnoliopsida</taxon>
        <taxon>eudicotyledons</taxon>
        <taxon>Gunneridae</taxon>
        <taxon>Pentapetalae</taxon>
        <taxon>rosids</taxon>
        <taxon>fabids</taxon>
        <taxon>Rosales</taxon>
        <taxon>Cannabaceae</taxon>
        <taxon>Trema</taxon>
    </lineage>
</organism>
<name>A0A2P5FX82_TREOI</name>
<evidence type="ECO:0000313" key="1">
    <source>
        <dbReference type="EMBL" id="POO02406.1"/>
    </source>
</evidence>
<dbReference type="Proteomes" id="UP000237000">
    <property type="component" value="Unassembled WGS sequence"/>
</dbReference>
<sequence length="75" mass="8312">MIISANIESTPLSVRLKELSKASKALSCRNPDEAHEILSRGKPTASTLQSSHDYSSLCWESLFIMLGIRTCDDEE</sequence>
<accession>A0A2P5FX82</accession>
<comment type="caution">
    <text evidence="1">The sequence shown here is derived from an EMBL/GenBank/DDBJ whole genome shotgun (WGS) entry which is preliminary data.</text>
</comment>
<evidence type="ECO:0000313" key="2">
    <source>
        <dbReference type="Proteomes" id="UP000237000"/>
    </source>
</evidence>
<gene>
    <name evidence="1" type="ORF">TorRG33x02_013900</name>
</gene>
<proteinExistence type="predicted"/>
<dbReference type="InParanoid" id="A0A2P5FX82"/>
<dbReference type="AlphaFoldDB" id="A0A2P5FX82"/>
<keyword evidence="2" id="KW-1185">Reference proteome</keyword>
<reference evidence="2" key="1">
    <citation type="submission" date="2016-06" db="EMBL/GenBank/DDBJ databases">
        <title>Parallel loss of symbiosis genes in relatives of nitrogen-fixing non-legume Parasponia.</title>
        <authorList>
            <person name="Van Velzen R."/>
            <person name="Holmer R."/>
            <person name="Bu F."/>
            <person name="Rutten L."/>
            <person name="Van Zeijl A."/>
            <person name="Liu W."/>
            <person name="Santuari L."/>
            <person name="Cao Q."/>
            <person name="Sharma T."/>
            <person name="Shen D."/>
            <person name="Roswanjaya Y."/>
            <person name="Wardhani T."/>
            <person name="Kalhor M.S."/>
            <person name="Jansen J."/>
            <person name="Van den Hoogen J."/>
            <person name="Gungor B."/>
            <person name="Hartog M."/>
            <person name="Hontelez J."/>
            <person name="Verver J."/>
            <person name="Yang W.-C."/>
            <person name="Schijlen E."/>
            <person name="Repin R."/>
            <person name="Schilthuizen M."/>
            <person name="Schranz E."/>
            <person name="Heidstra R."/>
            <person name="Miyata K."/>
            <person name="Fedorova E."/>
            <person name="Kohlen W."/>
            <person name="Bisseling T."/>
            <person name="Smit S."/>
            <person name="Geurts R."/>
        </authorList>
    </citation>
    <scope>NUCLEOTIDE SEQUENCE [LARGE SCALE GENOMIC DNA]</scope>
    <source>
        <strain evidence="2">cv. RG33-2</strain>
    </source>
</reference>